<dbReference type="Proteomes" id="UP001283361">
    <property type="component" value="Unassembled WGS sequence"/>
</dbReference>
<proteinExistence type="predicted"/>
<reference evidence="2" key="1">
    <citation type="journal article" date="2023" name="G3 (Bethesda)">
        <title>A reference genome for the long-term kleptoplast-retaining sea slug Elysia crispata morphotype clarki.</title>
        <authorList>
            <person name="Eastman K.E."/>
            <person name="Pendleton A.L."/>
            <person name="Shaikh M.A."/>
            <person name="Suttiyut T."/>
            <person name="Ogas R."/>
            <person name="Tomko P."/>
            <person name="Gavelis G."/>
            <person name="Widhalm J.R."/>
            <person name="Wisecaver J.H."/>
        </authorList>
    </citation>
    <scope>NUCLEOTIDE SEQUENCE</scope>
    <source>
        <strain evidence="2">ECLA1</strain>
    </source>
</reference>
<feature type="compositionally biased region" description="Basic and acidic residues" evidence="1">
    <location>
        <begin position="71"/>
        <end position="89"/>
    </location>
</feature>
<evidence type="ECO:0000256" key="1">
    <source>
        <dbReference type="SAM" id="MobiDB-lite"/>
    </source>
</evidence>
<feature type="region of interest" description="Disordered" evidence="1">
    <location>
        <begin position="65"/>
        <end position="105"/>
    </location>
</feature>
<dbReference type="EMBL" id="JAWDGP010003399">
    <property type="protein sequence ID" value="KAK3774624.1"/>
    <property type="molecule type" value="Genomic_DNA"/>
</dbReference>
<protein>
    <submittedName>
        <fullName evidence="2">Uncharacterized protein</fullName>
    </submittedName>
</protein>
<organism evidence="2 3">
    <name type="scientific">Elysia crispata</name>
    <name type="common">lettuce slug</name>
    <dbReference type="NCBI Taxonomy" id="231223"/>
    <lineage>
        <taxon>Eukaryota</taxon>
        <taxon>Metazoa</taxon>
        <taxon>Spiralia</taxon>
        <taxon>Lophotrochozoa</taxon>
        <taxon>Mollusca</taxon>
        <taxon>Gastropoda</taxon>
        <taxon>Heterobranchia</taxon>
        <taxon>Euthyneura</taxon>
        <taxon>Panpulmonata</taxon>
        <taxon>Sacoglossa</taxon>
        <taxon>Placobranchoidea</taxon>
        <taxon>Plakobranchidae</taxon>
        <taxon>Elysia</taxon>
    </lineage>
</organism>
<name>A0AAE0ZS64_9GAST</name>
<evidence type="ECO:0000313" key="3">
    <source>
        <dbReference type="Proteomes" id="UP001283361"/>
    </source>
</evidence>
<sequence length="105" mass="11939">MDLAETVNTGEIFCSLLFQAQTNTESSGFAARDQGRGVVRVERGCKPRTLKFSRNHTFIKFKQRRQPSFNDQDKHNTELVHTIRGDSRTRGIPAPADPPEPELRK</sequence>
<gene>
    <name evidence="2" type="ORF">RRG08_035052</name>
</gene>
<evidence type="ECO:0000313" key="2">
    <source>
        <dbReference type="EMBL" id="KAK3774624.1"/>
    </source>
</evidence>
<dbReference type="AlphaFoldDB" id="A0AAE0ZS64"/>
<accession>A0AAE0ZS64</accession>
<keyword evidence="3" id="KW-1185">Reference proteome</keyword>
<comment type="caution">
    <text evidence="2">The sequence shown here is derived from an EMBL/GenBank/DDBJ whole genome shotgun (WGS) entry which is preliminary data.</text>
</comment>